<keyword evidence="3" id="KW-1185">Reference proteome</keyword>
<dbReference type="PANTHER" id="PTHR38773">
    <property type="entry name" value="PROTEIN SPRT"/>
    <property type="match status" value="1"/>
</dbReference>
<dbReference type="NCBIfam" id="NF003421">
    <property type="entry name" value="PRK04860.1"/>
    <property type="match status" value="1"/>
</dbReference>
<evidence type="ECO:0000313" key="2">
    <source>
        <dbReference type="EMBL" id="MFC6439888.1"/>
    </source>
</evidence>
<feature type="domain" description="SprT-like" evidence="1">
    <location>
        <begin position="1"/>
        <end position="147"/>
    </location>
</feature>
<keyword evidence="2" id="KW-0378">Hydrolase</keyword>
<dbReference type="GO" id="GO:0008237">
    <property type="term" value="F:metallopeptidase activity"/>
    <property type="evidence" value="ECO:0007669"/>
    <property type="project" value="UniProtKB-KW"/>
</dbReference>
<evidence type="ECO:0000313" key="3">
    <source>
        <dbReference type="Proteomes" id="UP001596364"/>
    </source>
</evidence>
<accession>A0ABW1XIL7</accession>
<dbReference type="Proteomes" id="UP001596364">
    <property type="component" value="Unassembled WGS sequence"/>
</dbReference>
<dbReference type="PANTHER" id="PTHR38773:SF1">
    <property type="entry name" value="PROTEIN SPRT"/>
    <property type="match status" value="1"/>
</dbReference>
<sequence length="147" mass="16976">MATCLTRINQHYGSQLRLPLIRYNQRGKIAGSARLQLNEVRLNPTLLLQNQQEFLHQVIPHEVCHLAVYQLYGRVRPHGAEWQQMMRQVFKLAPHVTHKMDVTDVAGKTFSYQCGCKQHQLSIRRHNKVLKGTRYLCRGCGQSLVAC</sequence>
<dbReference type="InterPro" id="IPR035240">
    <property type="entry name" value="SprT_Zn_ribbon"/>
</dbReference>
<dbReference type="InterPro" id="IPR006640">
    <property type="entry name" value="SprT-like_domain"/>
</dbReference>
<dbReference type="EMBL" id="JBHSUS010000001">
    <property type="protein sequence ID" value="MFC6439888.1"/>
    <property type="molecule type" value="Genomic_DNA"/>
</dbReference>
<evidence type="ECO:0000259" key="1">
    <source>
        <dbReference type="SMART" id="SM00731"/>
    </source>
</evidence>
<name>A0ABW1XIL7_9ALTE</name>
<reference evidence="3" key="1">
    <citation type="journal article" date="2019" name="Int. J. Syst. Evol. Microbiol.">
        <title>The Global Catalogue of Microorganisms (GCM) 10K type strain sequencing project: providing services to taxonomists for standard genome sequencing and annotation.</title>
        <authorList>
            <consortium name="The Broad Institute Genomics Platform"/>
            <consortium name="The Broad Institute Genome Sequencing Center for Infectious Disease"/>
            <person name="Wu L."/>
            <person name="Ma J."/>
        </authorList>
    </citation>
    <scope>NUCLEOTIDE SEQUENCE [LARGE SCALE GENOMIC DNA]</scope>
    <source>
        <strain evidence="3">CGMCC 1.16031</strain>
    </source>
</reference>
<dbReference type="Pfam" id="PF10263">
    <property type="entry name" value="SprT-like"/>
    <property type="match status" value="1"/>
</dbReference>
<proteinExistence type="predicted"/>
<dbReference type="SMART" id="SM00731">
    <property type="entry name" value="SprT"/>
    <property type="match status" value="1"/>
</dbReference>
<organism evidence="2 3">
    <name type="scientific">Pseudobowmanella zhangzhouensis</name>
    <dbReference type="NCBI Taxonomy" id="1537679"/>
    <lineage>
        <taxon>Bacteria</taxon>
        <taxon>Pseudomonadati</taxon>
        <taxon>Pseudomonadota</taxon>
        <taxon>Gammaproteobacteria</taxon>
        <taxon>Alteromonadales</taxon>
        <taxon>Alteromonadaceae</taxon>
    </lineage>
</organism>
<gene>
    <name evidence="2" type="ORF">ACFP85_06975</name>
</gene>
<dbReference type="RefSeq" id="WP_254426501.1">
    <property type="nucleotide sequence ID" value="NZ_JBHSUS010000001.1"/>
</dbReference>
<keyword evidence="2" id="KW-0482">Metalloprotease</keyword>
<comment type="caution">
    <text evidence="2">The sequence shown here is derived from an EMBL/GenBank/DDBJ whole genome shotgun (WGS) entry which is preliminary data.</text>
</comment>
<protein>
    <submittedName>
        <fullName evidence="2">SprT family zinc-dependent metalloprotease</fullName>
    </submittedName>
</protein>
<dbReference type="Pfam" id="PF17283">
    <property type="entry name" value="Zn_ribbon_SprT"/>
    <property type="match status" value="1"/>
</dbReference>
<keyword evidence="2" id="KW-0645">Protease</keyword>